<evidence type="ECO:0000313" key="2">
    <source>
        <dbReference type="Proteomes" id="UP001431776"/>
    </source>
</evidence>
<comment type="caution">
    <text evidence="1">The sequence shown here is derived from an EMBL/GenBank/DDBJ whole genome shotgun (WGS) entry which is preliminary data.</text>
</comment>
<sequence>MTNGAVAGAAAAAAIANAIKASGAIITVEPNDFETLLRKADDPLVVCAQGGIFSTKYQYLTAYKGLIFHTKTRTPLMLSPRIELINARKIWIPN</sequence>
<gene>
    <name evidence="1" type="ORF">QJ522_20170</name>
</gene>
<dbReference type="AlphaFoldDB" id="A0AAW6U6V1"/>
<proteinExistence type="predicted"/>
<keyword evidence="2" id="KW-1185">Reference proteome</keyword>
<evidence type="ECO:0000313" key="1">
    <source>
        <dbReference type="EMBL" id="MDI6451389.1"/>
    </source>
</evidence>
<protein>
    <submittedName>
        <fullName evidence="1">Uncharacterized protein</fullName>
    </submittedName>
</protein>
<dbReference type="EMBL" id="JASCXX010000034">
    <property type="protein sequence ID" value="MDI6451389.1"/>
    <property type="molecule type" value="Genomic_DNA"/>
</dbReference>
<accession>A0AAW6U6V1</accession>
<reference evidence="1" key="1">
    <citation type="submission" date="2023-05" db="EMBL/GenBank/DDBJ databases">
        <title>Anaerotaeda fermentans gen. nov., sp. nov., a novel anaerobic planctomycete of the new family within the order Sedimentisphaerales isolated from Taman Peninsula, Russia.</title>
        <authorList>
            <person name="Khomyakova M.A."/>
            <person name="Merkel A.Y."/>
            <person name="Slobodkin A.I."/>
        </authorList>
    </citation>
    <scope>NUCLEOTIDE SEQUENCE</scope>
    <source>
        <strain evidence="1">M17dextr</strain>
    </source>
</reference>
<dbReference type="Proteomes" id="UP001431776">
    <property type="component" value="Unassembled WGS sequence"/>
</dbReference>
<dbReference type="RefSeq" id="WP_349246797.1">
    <property type="nucleotide sequence ID" value="NZ_JASCXX010000034.1"/>
</dbReference>
<organism evidence="1 2">
    <name type="scientific">Anaerobaca lacustris</name>
    <dbReference type="NCBI Taxonomy" id="3044600"/>
    <lineage>
        <taxon>Bacteria</taxon>
        <taxon>Pseudomonadati</taxon>
        <taxon>Planctomycetota</taxon>
        <taxon>Phycisphaerae</taxon>
        <taxon>Sedimentisphaerales</taxon>
        <taxon>Anaerobacaceae</taxon>
        <taxon>Anaerobaca</taxon>
    </lineage>
</organism>
<name>A0AAW6U6V1_9BACT</name>